<dbReference type="EMBL" id="ML004448">
    <property type="protein sequence ID" value="RKP31021.1"/>
    <property type="molecule type" value="Genomic_DNA"/>
</dbReference>
<evidence type="ECO:0000259" key="6">
    <source>
        <dbReference type="PROSITE" id="PS51360"/>
    </source>
</evidence>
<evidence type="ECO:0000256" key="5">
    <source>
        <dbReference type="SAM" id="MobiDB-lite"/>
    </source>
</evidence>
<feature type="compositionally biased region" description="Acidic residues" evidence="5">
    <location>
        <begin position="35"/>
        <end position="48"/>
    </location>
</feature>
<evidence type="ECO:0000256" key="2">
    <source>
        <dbReference type="ARBA" id="ARBA00023015"/>
    </source>
</evidence>
<dbReference type="GO" id="GO:1990269">
    <property type="term" value="F:RNA polymerase II C-terminal domain phosphoserine binding"/>
    <property type="evidence" value="ECO:0007669"/>
    <property type="project" value="TreeGrafter"/>
</dbReference>
<evidence type="ECO:0000256" key="3">
    <source>
        <dbReference type="ARBA" id="ARBA00023163"/>
    </source>
</evidence>
<protein>
    <submittedName>
        <fullName evidence="7">Plus-3-domain-containing protein</fullName>
    </submittedName>
</protein>
<dbReference type="PROSITE" id="PS51360">
    <property type="entry name" value="PLUS3"/>
    <property type="match status" value="1"/>
</dbReference>
<dbReference type="InterPro" id="IPR004343">
    <property type="entry name" value="Plus-3_dom"/>
</dbReference>
<dbReference type="PANTHER" id="PTHR13115:SF8">
    <property type="entry name" value="RNA POLYMERASE-ASSOCIATED PROTEIN RTF1 HOMOLOG"/>
    <property type="match status" value="1"/>
</dbReference>
<gene>
    <name evidence="7" type="ORF">METBISCDRAFT_14965</name>
</gene>
<keyword evidence="3" id="KW-0804">Transcription</keyword>
<accession>A0A4P9ZFN7</accession>
<dbReference type="OrthoDB" id="166375at2759"/>
<reference evidence="8" key="1">
    <citation type="journal article" date="2018" name="Nat. Microbiol.">
        <title>Leveraging single-cell genomics to expand the fungal tree of life.</title>
        <authorList>
            <person name="Ahrendt S.R."/>
            <person name="Quandt C.A."/>
            <person name="Ciobanu D."/>
            <person name="Clum A."/>
            <person name="Salamov A."/>
            <person name="Andreopoulos B."/>
            <person name="Cheng J.F."/>
            <person name="Woyke T."/>
            <person name="Pelin A."/>
            <person name="Henrissat B."/>
            <person name="Reynolds N.K."/>
            <person name="Benny G.L."/>
            <person name="Smith M.E."/>
            <person name="James T.Y."/>
            <person name="Grigoriev I.V."/>
        </authorList>
    </citation>
    <scope>NUCLEOTIDE SEQUENCE [LARGE SCALE GENOMIC DNA]</scope>
    <source>
        <strain evidence="8">Baker2002</strain>
    </source>
</reference>
<evidence type="ECO:0000313" key="8">
    <source>
        <dbReference type="Proteomes" id="UP000268321"/>
    </source>
</evidence>
<evidence type="ECO:0000256" key="1">
    <source>
        <dbReference type="ARBA" id="ARBA00004123"/>
    </source>
</evidence>
<organism evidence="7 8">
    <name type="scientific">Metschnikowia bicuspidata</name>
    <dbReference type="NCBI Taxonomy" id="27322"/>
    <lineage>
        <taxon>Eukaryota</taxon>
        <taxon>Fungi</taxon>
        <taxon>Dikarya</taxon>
        <taxon>Ascomycota</taxon>
        <taxon>Saccharomycotina</taxon>
        <taxon>Pichiomycetes</taxon>
        <taxon>Metschnikowiaceae</taxon>
        <taxon>Metschnikowia</taxon>
    </lineage>
</organism>
<dbReference type="GO" id="GO:0016593">
    <property type="term" value="C:Cdc73/Paf1 complex"/>
    <property type="evidence" value="ECO:0007669"/>
    <property type="project" value="TreeGrafter"/>
</dbReference>
<dbReference type="SUPFAM" id="SSF159042">
    <property type="entry name" value="Plus3-like"/>
    <property type="match status" value="1"/>
</dbReference>
<dbReference type="AlphaFoldDB" id="A0A4P9ZFN7"/>
<name>A0A4P9ZFN7_9ASCO</name>
<feature type="compositionally biased region" description="Basic and acidic residues" evidence="5">
    <location>
        <begin position="130"/>
        <end position="160"/>
    </location>
</feature>
<sequence>MSDLDDDLLALAGADSGFDAEMLEVPLKCEKDDGDHDNDEQEEEDYEPAEGVLAQPESDGAGSDDEEGDSELVNPYPLEGKYRDEADRDFLLEMDEIEREQTLFERLQEMDRYNEKKYLQQRMKQQRQQGVEKKTRSSSRNVEKSSAKTSKLDKLSELRKQREKKSRRAEEDEYRDEAEEGEEEKEDDDQYDPDDFKDYGDESVVWGSGKSHFKPKSFEKATARHINSIRVGRSFLQKYLYYRDFADVVEHTFGKINVGVDRRTRRPIYRAVQIDQVVSHPHKQYKLNNTTTDMYLVVSQNKNQTKEFPLNVFSDNDITAEEYERYLAELVKTNEQAPYMDEVTGKAEQIHNLMNSGLTSKDIDEMVQRKKELNGGMRLYDAVYQKSKVMDELRVARQENDTKKVAELMQKLSELEVMLHKENERLSQTSSTSMSKVNERNRKLNLANIRKAEVRSSVLRKSADSHYGDPFSRLKTTTRIFYQDMVNEENQKALQDARANFDTLMVEKNEHEAQIASSKYRVLGYFDKLISQVDVDYVPVNI</sequence>
<keyword evidence="2" id="KW-0805">Transcription regulation</keyword>
<keyword evidence="8" id="KW-1185">Reference proteome</keyword>
<feature type="compositionally biased region" description="Acidic residues" evidence="5">
    <location>
        <begin position="171"/>
        <end position="193"/>
    </location>
</feature>
<dbReference type="Proteomes" id="UP000268321">
    <property type="component" value="Unassembled WGS sequence"/>
</dbReference>
<feature type="domain" description="Plus3" evidence="6">
    <location>
        <begin position="220"/>
        <end position="355"/>
    </location>
</feature>
<dbReference type="GO" id="GO:0003677">
    <property type="term" value="F:DNA binding"/>
    <property type="evidence" value="ECO:0007669"/>
    <property type="project" value="InterPro"/>
</dbReference>
<keyword evidence="4" id="KW-0539">Nucleus</keyword>
<dbReference type="Gene3D" id="3.90.70.200">
    <property type="entry name" value="Plus-3 domain"/>
    <property type="match status" value="1"/>
</dbReference>
<evidence type="ECO:0000256" key="4">
    <source>
        <dbReference type="ARBA" id="ARBA00023242"/>
    </source>
</evidence>
<dbReference type="PANTHER" id="PTHR13115">
    <property type="entry name" value="RNA POLYMERASE-ASSOCIATED PROTEIN RTF1 HOMOLOG"/>
    <property type="match status" value="1"/>
</dbReference>
<dbReference type="Pfam" id="PF03126">
    <property type="entry name" value="Plus-3"/>
    <property type="match status" value="1"/>
</dbReference>
<evidence type="ECO:0000313" key="7">
    <source>
        <dbReference type="EMBL" id="RKP31021.1"/>
    </source>
</evidence>
<feature type="region of interest" description="Disordered" evidence="5">
    <location>
        <begin position="117"/>
        <end position="194"/>
    </location>
</feature>
<feature type="compositionally biased region" description="Low complexity" evidence="5">
    <location>
        <begin position="120"/>
        <end position="129"/>
    </location>
</feature>
<comment type="subcellular location">
    <subcellularLocation>
        <location evidence="1">Nucleus</location>
    </subcellularLocation>
</comment>
<dbReference type="SMART" id="SM00719">
    <property type="entry name" value="Plus3"/>
    <property type="match status" value="1"/>
</dbReference>
<dbReference type="InterPro" id="IPR036128">
    <property type="entry name" value="Plus3-like_sf"/>
</dbReference>
<proteinExistence type="predicted"/>
<feature type="region of interest" description="Disordered" evidence="5">
    <location>
        <begin position="27"/>
        <end position="83"/>
    </location>
</feature>